<dbReference type="Gene3D" id="6.10.140.1100">
    <property type="match status" value="1"/>
</dbReference>
<dbReference type="Gene3D" id="1.20.58.2190">
    <property type="match status" value="1"/>
</dbReference>
<dbReference type="PANTHER" id="PTHR16004">
    <property type="entry name" value="RING FINGER PROTEIN 31-RELATED"/>
    <property type="match status" value="1"/>
</dbReference>
<keyword evidence="1" id="KW-0479">Metal-binding</keyword>
<feature type="domain" description="B box-type" evidence="6">
    <location>
        <begin position="246"/>
        <end position="292"/>
    </location>
</feature>
<dbReference type="InterPro" id="IPR032065">
    <property type="entry name" value="RNF31-UBA"/>
</dbReference>
<feature type="non-terminal residue" evidence="8">
    <location>
        <position position="1"/>
    </location>
</feature>
<proteinExistence type="predicted"/>
<dbReference type="Proteomes" id="UP000018936">
    <property type="component" value="Unassembled WGS sequence"/>
</dbReference>
<dbReference type="InterPro" id="IPR000315">
    <property type="entry name" value="Znf_B-box"/>
</dbReference>
<dbReference type="SUPFAM" id="SSF143503">
    <property type="entry name" value="PUG domain-like"/>
    <property type="match status" value="1"/>
</dbReference>
<evidence type="ECO:0000256" key="1">
    <source>
        <dbReference type="ARBA" id="ARBA00022723"/>
    </source>
</evidence>
<sequence length="953" mass="105988">ASLRFCFFFGCCSASPRFRFPAGGCLFPRGGFVQRQGRKSLFARSEMGEAACTFGALRQELVNALIQNPSEQNAELLQRLVEAPLSLDEKYLQINAKGILRANVKEHVDLRLISTAFQILEKYGRNLLNPRKPYFWRMVKFNNPVFRDTVDTIQGGRDVLRLYGYSEQKADGLYFPDPQLEPDIPQVASVTVDVMLLRAELTLVLSETHPNPQVLQELMGQGLQVNKMAYAGSLNPLLTMIRTGNLPPDTCLLCGLEAPSQHCAACNQSLCPNCDRLFHKHPSRMHHHRNPSRAWQSPPPPPNPSLSSIPSETTSLRAPSLPPLSSSHIIPSQRPPWRCAACQKNNDASCILCINCDRPRGCKTPQNLGLDDELTSQGLLARGRWSCQTCTFENESATVLCAAPSWQCDHCTFRNSVGRRICEMCNCTSLHGDTQPPLAREEKEELGRMKREVVEAPGEPQGLWRAPSISPEEVEHQRQEKLRDDGQKMVDMIREAETVGVAPEMVAAALCYSGAELPLAWLKSELPCVLEGMAELATQRGDAEPDGGLGAITLQEVQTAWVASRGDVRELKSLGFEERGPALQALYENNGDLWRALVQLQRVRLAPFHQRLWESEDPPMNFQSTDRQVSGRGREGNPGPEIQWEAPLVLSRLVLRQALLRRLLASLSLPSWGRAELVVSLMLEQPDEGWELSDIVEAVKASPNRDFIKRLLSWECAVCSLALPRNKEKHITDLVCPACSEPEISDETELLNYFSTLDIQLRSCLDQETYDLFHKKLTEHVLMQDPKFQWCTHWEPQHQGLTCEAFLEWKRTNDPEYQAQGLAMYLQENGIGTISAVDVTGRFMPPINARYRTARSGGPSMDITRVTASSTCGTGVCHVCRSSSRWVGHRVGWGASGAGKRGDNNIAFNTDPPAGTRATPGGGCRVMEQKETLDGLKDEPCGKETPTGYAGLC</sequence>
<feature type="non-terminal residue" evidence="8">
    <location>
        <position position="953"/>
    </location>
</feature>
<dbReference type="AlphaFoldDB" id="V8P1Z3"/>
<dbReference type="Gene3D" id="2.30.30.380">
    <property type="entry name" value="Zn-finger domain of Sec23/24"/>
    <property type="match status" value="1"/>
</dbReference>
<dbReference type="Pfam" id="PF18091">
    <property type="entry name" value="E3_UbLigase_RBR"/>
    <property type="match status" value="1"/>
</dbReference>
<dbReference type="InterPro" id="IPR057426">
    <property type="entry name" value="RNF31_UBA_3"/>
</dbReference>
<evidence type="ECO:0000313" key="8">
    <source>
        <dbReference type="EMBL" id="ETE67953.1"/>
    </source>
</evidence>
<dbReference type="InterPro" id="IPR001876">
    <property type="entry name" value="Znf_RanBP2"/>
</dbReference>
<gene>
    <name evidence="8" type="primary">RNF31</name>
    <name evidence="8" type="ORF">L345_06240</name>
</gene>
<dbReference type="InterPro" id="IPR026254">
    <property type="entry name" value="RNF31-like"/>
</dbReference>
<comment type="caution">
    <text evidence="8">The sequence shown here is derived from an EMBL/GenBank/DDBJ whole genome shotgun (WGS) entry which is preliminary data.</text>
</comment>
<dbReference type="OrthoDB" id="9978677at2759"/>
<feature type="region of interest" description="Disordered" evidence="5">
    <location>
        <begin position="616"/>
        <end position="640"/>
    </location>
</feature>
<feature type="region of interest" description="Disordered" evidence="5">
    <location>
        <begin position="903"/>
        <end position="922"/>
    </location>
</feature>
<dbReference type="GO" id="GO:0036435">
    <property type="term" value="F:K48-linked polyubiquitin modification-dependent protein binding"/>
    <property type="evidence" value="ECO:0007669"/>
    <property type="project" value="TreeGrafter"/>
</dbReference>
<name>V8P1Z3_OPHHA</name>
<dbReference type="EMBL" id="AZIM01001134">
    <property type="protein sequence ID" value="ETE67953.1"/>
    <property type="molecule type" value="Genomic_DNA"/>
</dbReference>
<keyword evidence="2 4" id="KW-0863">Zinc-finger</keyword>
<dbReference type="PROSITE" id="PS50119">
    <property type="entry name" value="ZF_BBOX"/>
    <property type="match status" value="1"/>
</dbReference>
<reference evidence="8 9" key="1">
    <citation type="journal article" date="2013" name="Proc. Natl. Acad. Sci. U.S.A.">
        <title>The king cobra genome reveals dynamic gene evolution and adaptation in the snake venom system.</title>
        <authorList>
            <person name="Vonk F.J."/>
            <person name="Casewell N.R."/>
            <person name="Henkel C.V."/>
            <person name="Heimberg A.M."/>
            <person name="Jansen H.J."/>
            <person name="McCleary R.J."/>
            <person name="Kerkkamp H.M."/>
            <person name="Vos R.A."/>
            <person name="Guerreiro I."/>
            <person name="Calvete J.J."/>
            <person name="Wuster W."/>
            <person name="Woods A.E."/>
            <person name="Logan J.M."/>
            <person name="Harrison R.A."/>
            <person name="Castoe T.A."/>
            <person name="de Koning A.P."/>
            <person name="Pollock D.D."/>
            <person name="Yandell M."/>
            <person name="Calderon D."/>
            <person name="Renjifo C."/>
            <person name="Currier R.B."/>
            <person name="Salgado D."/>
            <person name="Pla D."/>
            <person name="Sanz L."/>
            <person name="Hyder A.S."/>
            <person name="Ribeiro J.M."/>
            <person name="Arntzen J.W."/>
            <person name="van den Thillart G.E."/>
            <person name="Boetzer M."/>
            <person name="Pirovano W."/>
            <person name="Dirks R.P."/>
            <person name="Spaink H.P."/>
            <person name="Duboule D."/>
            <person name="McGlinn E."/>
            <person name="Kini R.M."/>
            <person name="Richardson M.K."/>
        </authorList>
    </citation>
    <scope>NUCLEOTIDE SEQUENCE</scope>
    <source>
        <tissue evidence="8">Blood</tissue>
    </source>
</reference>
<dbReference type="PROSITE" id="PS01358">
    <property type="entry name" value="ZF_RANBP2_1"/>
    <property type="match status" value="2"/>
</dbReference>
<dbReference type="Pfam" id="PF25163">
    <property type="entry name" value="UBA_RNF31"/>
    <property type="match status" value="1"/>
</dbReference>
<dbReference type="GO" id="GO:0070530">
    <property type="term" value="F:K63-linked polyubiquitin modification-dependent protein binding"/>
    <property type="evidence" value="ECO:0007669"/>
    <property type="project" value="TreeGrafter"/>
</dbReference>
<dbReference type="SUPFAM" id="SSF90209">
    <property type="entry name" value="Ran binding protein zinc finger-like"/>
    <property type="match status" value="1"/>
</dbReference>
<evidence type="ECO:0000256" key="2">
    <source>
        <dbReference type="ARBA" id="ARBA00022771"/>
    </source>
</evidence>
<evidence type="ECO:0000256" key="3">
    <source>
        <dbReference type="ARBA" id="ARBA00022833"/>
    </source>
</evidence>
<feature type="compositionally biased region" description="Basic and acidic residues" evidence="5">
    <location>
        <begin position="473"/>
        <end position="484"/>
    </location>
</feature>
<feature type="domain" description="RanBP2-type" evidence="7">
    <location>
        <begin position="333"/>
        <end position="362"/>
    </location>
</feature>
<protein>
    <submittedName>
        <fullName evidence="8">RING finger protein 31</fullName>
    </submittedName>
</protein>
<dbReference type="InterPro" id="IPR036443">
    <property type="entry name" value="Znf_RanBP2_sf"/>
</dbReference>
<dbReference type="InterPro" id="IPR047543">
    <property type="entry name" value="Bbox1_RNF31-like"/>
</dbReference>
<dbReference type="PROSITE" id="PS50199">
    <property type="entry name" value="ZF_RANBP2_2"/>
    <property type="match status" value="1"/>
</dbReference>
<dbReference type="GO" id="GO:1990450">
    <property type="term" value="F:linear polyubiquitin binding"/>
    <property type="evidence" value="ECO:0007669"/>
    <property type="project" value="TreeGrafter"/>
</dbReference>
<accession>V8P1Z3</accession>
<dbReference type="InterPro" id="IPR036339">
    <property type="entry name" value="PUB-like_dom_sf"/>
</dbReference>
<dbReference type="Pfam" id="PF09409">
    <property type="entry name" value="PUB"/>
    <property type="match status" value="1"/>
</dbReference>
<dbReference type="InterPro" id="IPR041031">
    <property type="entry name" value="RNF31_C"/>
</dbReference>
<keyword evidence="3" id="KW-0862">Zinc</keyword>
<dbReference type="GO" id="GO:0008270">
    <property type="term" value="F:zinc ion binding"/>
    <property type="evidence" value="ECO:0007669"/>
    <property type="project" value="UniProtKB-KW"/>
</dbReference>
<evidence type="ECO:0000313" key="9">
    <source>
        <dbReference type="Proteomes" id="UP000018936"/>
    </source>
</evidence>
<evidence type="ECO:0000256" key="4">
    <source>
        <dbReference type="PROSITE-ProRule" id="PRU00322"/>
    </source>
</evidence>
<evidence type="ECO:0000256" key="5">
    <source>
        <dbReference type="SAM" id="MobiDB-lite"/>
    </source>
</evidence>
<dbReference type="PANTHER" id="PTHR16004:SF5">
    <property type="entry name" value="E3 UBIQUITIN-PROTEIN LIGASE RNF31"/>
    <property type="match status" value="1"/>
</dbReference>
<dbReference type="Pfam" id="PF16678">
    <property type="entry name" value="UBA_HOIP"/>
    <property type="match status" value="1"/>
</dbReference>
<dbReference type="Gene3D" id="1.10.8.10">
    <property type="entry name" value="DNA helicase RuvA subunit, C-terminal domain"/>
    <property type="match status" value="1"/>
</dbReference>
<evidence type="ECO:0000259" key="7">
    <source>
        <dbReference type="PROSITE" id="PS50199"/>
    </source>
</evidence>
<dbReference type="SMART" id="SM00547">
    <property type="entry name" value="ZnF_RBZ"/>
    <property type="match status" value="3"/>
</dbReference>
<feature type="region of interest" description="Disordered" evidence="5">
    <location>
        <begin position="283"/>
        <end position="325"/>
    </location>
</feature>
<feature type="region of interest" description="Disordered" evidence="5">
    <location>
        <begin position="456"/>
        <end position="484"/>
    </location>
</feature>
<dbReference type="GO" id="GO:0071797">
    <property type="term" value="C:LUBAC complex"/>
    <property type="evidence" value="ECO:0007669"/>
    <property type="project" value="InterPro"/>
</dbReference>
<dbReference type="GO" id="GO:0097039">
    <property type="term" value="P:protein linear polyubiquitination"/>
    <property type="evidence" value="ECO:0007669"/>
    <property type="project" value="TreeGrafter"/>
</dbReference>
<dbReference type="CDD" id="cd19815">
    <property type="entry name" value="Bbox1_HOIP"/>
    <property type="match status" value="1"/>
</dbReference>
<keyword evidence="9" id="KW-1185">Reference proteome</keyword>
<dbReference type="InterPro" id="IPR018997">
    <property type="entry name" value="PUB_domain"/>
</dbReference>
<evidence type="ECO:0000259" key="6">
    <source>
        <dbReference type="PROSITE" id="PS50119"/>
    </source>
</evidence>
<dbReference type="GO" id="GO:0061630">
    <property type="term" value="F:ubiquitin protein ligase activity"/>
    <property type="evidence" value="ECO:0007669"/>
    <property type="project" value="TreeGrafter"/>
</dbReference>
<organism evidence="8 9">
    <name type="scientific">Ophiophagus hannah</name>
    <name type="common">King cobra</name>
    <name type="synonym">Naja hannah</name>
    <dbReference type="NCBI Taxonomy" id="8665"/>
    <lineage>
        <taxon>Eukaryota</taxon>
        <taxon>Metazoa</taxon>
        <taxon>Chordata</taxon>
        <taxon>Craniata</taxon>
        <taxon>Vertebrata</taxon>
        <taxon>Euteleostomi</taxon>
        <taxon>Lepidosauria</taxon>
        <taxon>Squamata</taxon>
        <taxon>Bifurcata</taxon>
        <taxon>Unidentata</taxon>
        <taxon>Episquamata</taxon>
        <taxon>Toxicofera</taxon>
        <taxon>Serpentes</taxon>
        <taxon>Colubroidea</taxon>
        <taxon>Elapidae</taxon>
        <taxon>Elapinae</taxon>
        <taxon>Ophiophagus</taxon>
    </lineage>
</organism>